<organism evidence="1 2">
    <name type="scientific">Paramormyrops kingsleyae</name>
    <dbReference type="NCBI Taxonomy" id="1676925"/>
    <lineage>
        <taxon>Eukaryota</taxon>
        <taxon>Metazoa</taxon>
        <taxon>Chordata</taxon>
        <taxon>Craniata</taxon>
        <taxon>Vertebrata</taxon>
        <taxon>Euteleostomi</taxon>
        <taxon>Actinopterygii</taxon>
        <taxon>Neopterygii</taxon>
        <taxon>Teleostei</taxon>
        <taxon>Osteoglossocephala</taxon>
        <taxon>Osteoglossomorpha</taxon>
        <taxon>Osteoglossiformes</taxon>
        <taxon>Mormyridae</taxon>
        <taxon>Paramormyrops</taxon>
    </lineage>
</organism>
<dbReference type="AlphaFoldDB" id="A0A3B3R1Y8"/>
<reference evidence="1" key="1">
    <citation type="submission" date="2025-08" db="UniProtKB">
        <authorList>
            <consortium name="Ensembl"/>
        </authorList>
    </citation>
    <scope>IDENTIFICATION</scope>
</reference>
<reference evidence="1" key="2">
    <citation type="submission" date="2025-09" db="UniProtKB">
        <authorList>
            <consortium name="Ensembl"/>
        </authorList>
    </citation>
    <scope>IDENTIFICATION</scope>
</reference>
<dbReference type="Ensembl" id="ENSPKIT00000023055.1">
    <property type="protein sequence ID" value="ENSPKIP00000011930.1"/>
    <property type="gene ID" value="ENSPKIG00000018341.1"/>
</dbReference>
<evidence type="ECO:0000313" key="2">
    <source>
        <dbReference type="Proteomes" id="UP000261540"/>
    </source>
</evidence>
<protein>
    <submittedName>
        <fullName evidence="1">Uncharacterized protein</fullName>
    </submittedName>
</protein>
<name>A0A3B3R1Y8_9TELE</name>
<dbReference type="Proteomes" id="UP000261540">
    <property type="component" value="Unplaced"/>
</dbReference>
<keyword evidence="2" id="KW-1185">Reference proteome</keyword>
<sequence>MIQYSLICTVYPVMSSTCDIGYNVKCFSFNICLYIFYTAHWLILHSSPQTCTAHWLILHSSPQTCTAHWLIHPQTCICIRTKIQ</sequence>
<evidence type="ECO:0000313" key="1">
    <source>
        <dbReference type="Ensembl" id="ENSPKIP00000011930.1"/>
    </source>
</evidence>
<accession>A0A3B3R1Y8</accession>
<proteinExistence type="predicted"/>